<evidence type="ECO:0000256" key="1">
    <source>
        <dbReference type="SAM" id="MobiDB-lite"/>
    </source>
</evidence>
<evidence type="ECO:0000313" key="2">
    <source>
        <dbReference type="EMBL" id="KAF2679596.1"/>
    </source>
</evidence>
<feature type="region of interest" description="Disordered" evidence="1">
    <location>
        <begin position="29"/>
        <end position="50"/>
    </location>
</feature>
<keyword evidence="3" id="KW-1185">Reference proteome</keyword>
<sequence length="74" mass="8273">MTAYGSTNLSSSYHPAKYSRIISDPVALIPHPHPRPYQRPSTPAPKPAYRGTKLLRILAPNFRRPIVPSYMPSS</sequence>
<protein>
    <submittedName>
        <fullName evidence="2">Uncharacterized protein</fullName>
    </submittedName>
</protein>
<dbReference type="Proteomes" id="UP000799291">
    <property type="component" value="Unassembled WGS sequence"/>
</dbReference>
<dbReference type="AlphaFoldDB" id="A0A6G1IMY0"/>
<gene>
    <name evidence="2" type="ORF">K458DRAFT_422152</name>
</gene>
<dbReference type="EMBL" id="MU005602">
    <property type="protein sequence ID" value="KAF2679596.1"/>
    <property type="molecule type" value="Genomic_DNA"/>
</dbReference>
<organism evidence="2 3">
    <name type="scientific">Lentithecium fluviatile CBS 122367</name>
    <dbReference type="NCBI Taxonomy" id="1168545"/>
    <lineage>
        <taxon>Eukaryota</taxon>
        <taxon>Fungi</taxon>
        <taxon>Dikarya</taxon>
        <taxon>Ascomycota</taxon>
        <taxon>Pezizomycotina</taxon>
        <taxon>Dothideomycetes</taxon>
        <taxon>Pleosporomycetidae</taxon>
        <taxon>Pleosporales</taxon>
        <taxon>Massarineae</taxon>
        <taxon>Lentitheciaceae</taxon>
        <taxon>Lentithecium</taxon>
    </lineage>
</organism>
<proteinExistence type="predicted"/>
<name>A0A6G1IMY0_9PLEO</name>
<evidence type="ECO:0000313" key="3">
    <source>
        <dbReference type="Proteomes" id="UP000799291"/>
    </source>
</evidence>
<reference evidence="2" key="1">
    <citation type="journal article" date="2020" name="Stud. Mycol.">
        <title>101 Dothideomycetes genomes: a test case for predicting lifestyles and emergence of pathogens.</title>
        <authorList>
            <person name="Haridas S."/>
            <person name="Albert R."/>
            <person name="Binder M."/>
            <person name="Bloem J."/>
            <person name="Labutti K."/>
            <person name="Salamov A."/>
            <person name="Andreopoulos B."/>
            <person name="Baker S."/>
            <person name="Barry K."/>
            <person name="Bills G."/>
            <person name="Bluhm B."/>
            <person name="Cannon C."/>
            <person name="Castanera R."/>
            <person name="Culley D."/>
            <person name="Daum C."/>
            <person name="Ezra D."/>
            <person name="Gonzalez J."/>
            <person name="Henrissat B."/>
            <person name="Kuo A."/>
            <person name="Liang C."/>
            <person name="Lipzen A."/>
            <person name="Lutzoni F."/>
            <person name="Magnuson J."/>
            <person name="Mondo S."/>
            <person name="Nolan M."/>
            <person name="Ohm R."/>
            <person name="Pangilinan J."/>
            <person name="Park H.-J."/>
            <person name="Ramirez L."/>
            <person name="Alfaro M."/>
            <person name="Sun H."/>
            <person name="Tritt A."/>
            <person name="Yoshinaga Y."/>
            <person name="Zwiers L.-H."/>
            <person name="Turgeon B."/>
            <person name="Goodwin S."/>
            <person name="Spatafora J."/>
            <person name="Crous P."/>
            <person name="Grigoriev I."/>
        </authorList>
    </citation>
    <scope>NUCLEOTIDE SEQUENCE</scope>
    <source>
        <strain evidence="2">CBS 122367</strain>
    </source>
</reference>
<accession>A0A6G1IMY0</accession>